<dbReference type="Pfam" id="PF13403">
    <property type="entry name" value="Hint_2"/>
    <property type="match status" value="1"/>
</dbReference>
<dbReference type="Proteomes" id="UP000284407">
    <property type="component" value="Unassembled WGS sequence"/>
</dbReference>
<dbReference type="EMBL" id="RAQK01000001">
    <property type="protein sequence ID" value="RKE96284.1"/>
    <property type="molecule type" value="Genomic_DNA"/>
</dbReference>
<dbReference type="STRING" id="1443111.Z949_2830"/>
<proteinExistence type="predicted"/>
<accession>A0A420DPP6</accession>
<dbReference type="InterPro" id="IPR028992">
    <property type="entry name" value="Hedgehog/Intein_dom"/>
</dbReference>
<evidence type="ECO:0000313" key="2">
    <source>
        <dbReference type="EMBL" id="RKE96284.1"/>
    </source>
</evidence>
<organism evidence="2 3">
    <name type="scientific">Sulfitobacter guttiformis</name>
    <dbReference type="NCBI Taxonomy" id="74349"/>
    <lineage>
        <taxon>Bacteria</taxon>
        <taxon>Pseudomonadati</taxon>
        <taxon>Pseudomonadota</taxon>
        <taxon>Alphaproteobacteria</taxon>
        <taxon>Rhodobacterales</taxon>
        <taxon>Roseobacteraceae</taxon>
        <taxon>Sulfitobacter</taxon>
    </lineage>
</organism>
<evidence type="ECO:0000259" key="1">
    <source>
        <dbReference type="Pfam" id="PF13403"/>
    </source>
</evidence>
<dbReference type="InterPro" id="IPR036844">
    <property type="entry name" value="Hint_dom_sf"/>
</dbReference>
<keyword evidence="3" id="KW-1185">Reference proteome</keyword>
<gene>
    <name evidence="2" type="ORF">C8N30_0841</name>
</gene>
<reference evidence="2 3" key="1">
    <citation type="submission" date="2018-09" db="EMBL/GenBank/DDBJ databases">
        <title>Genomic Encyclopedia of Archaeal and Bacterial Type Strains, Phase II (KMG-II): from individual species to whole genera.</title>
        <authorList>
            <person name="Goeker M."/>
        </authorList>
    </citation>
    <scope>NUCLEOTIDE SEQUENCE [LARGE SCALE GENOMIC DNA]</scope>
    <source>
        <strain evidence="2 3">DSM 11458</strain>
    </source>
</reference>
<protein>
    <submittedName>
        <fullName evidence="2">Hint domain-containing protein</fullName>
    </submittedName>
</protein>
<dbReference type="OrthoDB" id="7685535at2"/>
<comment type="caution">
    <text evidence="2">The sequence shown here is derived from an EMBL/GenBank/DDBJ whole genome shotgun (WGS) entry which is preliminary data.</text>
</comment>
<evidence type="ECO:0000313" key="3">
    <source>
        <dbReference type="Proteomes" id="UP000284407"/>
    </source>
</evidence>
<dbReference type="AlphaFoldDB" id="A0A420DPP6"/>
<sequence length="261" mass="28809">MPQVCPIDGSWLPYESRQLGAANKIRQPNEAAHQGDDEMFGIGFKAQEPTHRILEMSGAYDGGLDTLNHGLMVGTRVASNLGWRAIDALAVGDKVLTFDHGMQEITEIRRAHMWLDAPESAETLWPVVIPVNALGNREELTLLPDQGIMVESDAAQDVHGDPFAVLTAISLVGLRGIRQRQPMHKVELVAVYFAHDEVIYAEGGALIHCPCDMSTLDKFLEAGEPTYQVLSGEKAEELVDMIYIEDHMMIPVENTEFYAAL</sequence>
<feature type="domain" description="Hedgehog/Intein (Hint)" evidence="1">
    <location>
        <begin position="72"/>
        <end position="203"/>
    </location>
</feature>
<name>A0A420DPP6_9RHOB</name>
<dbReference type="SUPFAM" id="SSF51294">
    <property type="entry name" value="Hedgehog/intein (Hint) domain"/>
    <property type="match status" value="1"/>
</dbReference>